<keyword evidence="3 8" id="KW-0436">Ligase</keyword>
<feature type="binding site" evidence="8">
    <location>
        <begin position="36"/>
        <end position="41"/>
    </location>
    <ligand>
        <name>ATP</name>
        <dbReference type="ChEBI" id="CHEBI:30616"/>
    </ligand>
</feature>
<dbReference type="InterPro" id="IPR011063">
    <property type="entry name" value="TilS/TtcA_N"/>
</dbReference>
<evidence type="ECO:0000256" key="7">
    <source>
        <dbReference type="ARBA" id="ARBA00048539"/>
    </source>
</evidence>
<dbReference type="EC" id="6.3.4.19" evidence="8"/>
<evidence type="ECO:0000313" key="10">
    <source>
        <dbReference type="EMBL" id="RAQ96683.1"/>
    </source>
</evidence>
<comment type="catalytic activity">
    <reaction evidence="7 8">
        <text>cytidine(34) in tRNA(Ile2) + L-lysine + ATP = lysidine(34) in tRNA(Ile2) + AMP + diphosphate + H(+)</text>
        <dbReference type="Rhea" id="RHEA:43744"/>
        <dbReference type="Rhea" id="RHEA-COMP:10625"/>
        <dbReference type="Rhea" id="RHEA-COMP:10670"/>
        <dbReference type="ChEBI" id="CHEBI:15378"/>
        <dbReference type="ChEBI" id="CHEBI:30616"/>
        <dbReference type="ChEBI" id="CHEBI:32551"/>
        <dbReference type="ChEBI" id="CHEBI:33019"/>
        <dbReference type="ChEBI" id="CHEBI:82748"/>
        <dbReference type="ChEBI" id="CHEBI:83665"/>
        <dbReference type="ChEBI" id="CHEBI:456215"/>
        <dbReference type="EC" id="6.3.4.19"/>
    </reaction>
</comment>
<comment type="function">
    <text evidence="8">Ligates lysine onto the cytidine present at position 34 of the AUA codon-specific tRNA(Ile) that contains the anticodon CAU, in an ATP-dependent manner. Cytidine is converted to lysidine, thus changing the amino acid specificity of the tRNA from methionine to isoleucine.</text>
</comment>
<dbReference type="NCBIfam" id="TIGR02432">
    <property type="entry name" value="lysidine_TilS_N"/>
    <property type="match status" value="1"/>
</dbReference>
<comment type="caution">
    <text evidence="10">The sequence shown here is derived from an EMBL/GenBank/DDBJ whole genome shotgun (WGS) entry which is preliminary data.</text>
</comment>
<name>A0A328VM35_9CHLR</name>
<comment type="subcellular location">
    <subcellularLocation>
        <location evidence="1 8">Cytoplasm</location>
    </subcellularLocation>
</comment>
<dbReference type="EMBL" id="MCIF01000002">
    <property type="protein sequence ID" value="RAQ96683.1"/>
    <property type="molecule type" value="Genomic_DNA"/>
</dbReference>
<evidence type="ECO:0000256" key="5">
    <source>
        <dbReference type="ARBA" id="ARBA00022741"/>
    </source>
</evidence>
<dbReference type="GO" id="GO:0032267">
    <property type="term" value="F:tRNA(Ile)-lysidine synthase activity"/>
    <property type="evidence" value="ECO:0007669"/>
    <property type="project" value="UniProtKB-EC"/>
</dbReference>
<feature type="domain" description="Lysidine-tRNA(Ile) synthetase C-terminal" evidence="9">
    <location>
        <begin position="419"/>
        <end position="491"/>
    </location>
</feature>
<evidence type="ECO:0000256" key="6">
    <source>
        <dbReference type="ARBA" id="ARBA00022840"/>
    </source>
</evidence>
<evidence type="ECO:0000313" key="11">
    <source>
        <dbReference type="Proteomes" id="UP000248706"/>
    </source>
</evidence>
<dbReference type="SUPFAM" id="SSF56037">
    <property type="entry name" value="PheT/TilS domain"/>
    <property type="match status" value="1"/>
</dbReference>
<dbReference type="HAMAP" id="MF_01161">
    <property type="entry name" value="tRNA_Ile_lys_synt"/>
    <property type="match status" value="1"/>
</dbReference>
<dbReference type="SMART" id="SM00977">
    <property type="entry name" value="TilS_C"/>
    <property type="match status" value="1"/>
</dbReference>
<evidence type="ECO:0000256" key="1">
    <source>
        <dbReference type="ARBA" id="ARBA00004496"/>
    </source>
</evidence>
<dbReference type="PANTHER" id="PTHR43033:SF1">
    <property type="entry name" value="TRNA(ILE)-LYSIDINE SYNTHASE-RELATED"/>
    <property type="match status" value="1"/>
</dbReference>
<gene>
    <name evidence="8" type="primary">tilS</name>
    <name evidence="10" type="ORF">A4R35_14155</name>
</gene>
<dbReference type="AlphaFoldDB" id="A0A328VM35"/>
<evidence type="ECO:0000256" key="4">
    <source>
        <dbReference type="ARBA" id="ARBA00022694"/>
    </source>
</evidence>
<dbReference type="GO" id="GO:0006400">
    <property type="term" value="P:tRNA modification"/>
    <property type="evidence" value="ECO:0007669"/>
    <property type="project" value="UniProtKB-UniRule"/>
</dbReference>
<dbReference type="Gene3D" id="1.20.59.20">
    <property type="match status" value="1"/>
</dbReference>
<keyword evidence="4 8" id="KW-0819">tRNA processing</keyword>
<evidence type="ECO:0000256" key="8">
    <source>
        <dbReference type="HAMAP-Rule" id="MF_01161"/>
    </source>
</evidence>
<dbReference type="SUPFAM" id="SSF82829">
    <property type="entry name" value="MesJ substrate recognition domain-like"/>
    <property type="match status" value="1"/>
</dbReference>
<sequence>MVSAPASSEWLTARVAAYIARHGLLPPQSEVVIAVSGGADSLCLLHLLCSLCGEGRPFPTVRLFAAHLNHRLRGQASERDALHVARLVSAWGIPLTIGSVDVPALARREKRSLEEAARLARYAFLRDVARGRLIAVAHQADDQVETILLHLLRGSGLAGLVGMAPRQQDIIRPLLEVSRAEILAYCQQQGLKPLEDESNRDPRFLRNRVRHELLPLLEQLNPGIRETLRRSAEVLRVDLEWIESCVSQSWSAVVTGASAEEVVMTLPALLAQPLSLQRHLLRRATALLCGGQSPLEPRHYALLEAFLQQAQRSRAERSLDLPGRLQLQVSGSTLRLFHGPQNRQTRDMALDNEALLLPVPGEGQVPGTPWRARATLLAPDVEQAALEALAREDWEAVWHLLPRTRYVVYIDGEAAGPLLQVRTRRAGDRIQPLGMQQSRKVQDVLVDAHVPRSERDTLPLFFAGSRCIWIAGHCLAESVRLSRTTRRIVQLSISR</sequence>
<comment type="similarity">
    <text evidence="8">Belongs to the tRNA(Ile)-lysidine synthase family.</text>
</comment>
<keyword evidence="2 8" id="KW-0963">Cytoplasm</keyword>
<evidence type="ECO:0000259" key="9">
    <source>
        <dbReference type="SMART" id="SM00977"/>
    </source>
</evidence>
<dbReference type="Pfam" id="PF11734">
    <property type="entry name" value="TilS_C"/>
    <property type="match status" value="1"/>
</dbReference>
<reference evidence="10 11" key="1">
    <citation type="submission" date="2016-08" db="EMBL/GenBank/DDBJ databases">
        <title>Analysis of Carbohydrate Active Enzymes in Thermogemmatispora T81 Reveals Carbohydrate Degradation Ability.</title>
        <authorList>
            <person name="Tomazini A."/>
            <person name="Lal S."/>
            <person name="Stott M."/>
            <person name="Henrissat B."/>
            <person name="Polikarpov I."/>
            <person name="Sparling R."/>
            <person name="Levin D.B."/>
        </authorList>
    </citation>
    <scope>NUCLEOTIDE SEQUENCE [LARGE SCALE GENOMIC DNA]</scope>
    <source>
        <strain evidence="10 11">T81</strain>
    </source>
</reference>
<proteinExistence type="inferred from homology"/>
<keyword evidence="5 8" id="KW-0547">Nucleotide-binding</keyword>
<dbReference type="Gene3D" id="3.40.50.620">
    <property type="entry name" value="HUPs"/>
    <property type="match status" value="1"/>
</dbReference>
<keyword evidence="11" id="KW-1185">Reference proteome</keyword>
<keyword evidence="6 8" id="KW-0067">ATP-binding</keyword>
<dbReference type="InterPro" id="IPR012094">
    <property type="entry name" value="tRNA_Ile_lys_synt"/>
</dbReference>
<dbReference type="RefSeq" id="WP_112430458.1">
    <property type="nucleotide sequence ID" value="NZ_MCIF01000002.1"/>
</dbReference>
<dbReference type="PANTHER" id="PTHR43033">
    <property type="entry name" value="TRNA(ILE)-LYSIDINE SYNTHASE-RELATED"/>
    <property type="match status" value="1"/>
</dbReference>
<dbReference type="OrthoDB" id="9807403at2"/>
<dbReference type="GO" id="GO:0005524">
    <property type="term" value="F:ATP binding"/>
    <property type="evidence" value="ECO:0007669"/>
    <property type="project" value="UniProtKB-UniRule"/>
</dbReference>
<dbReference type="SUPFAM" id="SSF52402">
    <property type="entry name" value="Adenine nucleotide alpha hydrolases-like"/>
    <property type="match status" value="1"/>
</dbReference>
<dbReference type="GO" id="GO:0005737">
    <property type="term" value="C:cytoplasm"/>
    <property type="evidence" value="ECO:0007669"/>
    <property type="project" value="UniProtKB-SubCell"/>
</dbReference>
<protein>
    <recommendedName>
        <fullName evidence="8">tRNA(Ile)-lysidine synthase</fullName>
        <ecNumber evidence="8">6.3.4.19</ecNumber>
    </recommendedName>
    <alternativeName>
        <fullName evidence="8">tRNA(Ile)-2-lysyl-cytidine synthase</fullName>
    </alternativeName>
    <alternativeName>
        <fullName evidence="8">tRNA(Ile)-lysidine synthetase</fullName>
    </alternativeName>
</protein>
<evidence type="ECO:0000256" key="3">
    <source>
        <dbReference type="ARBA" id="ARBA00022598"/>
    </source>
</evidence>
<dbReference type="Proteomes" id="UP000248706">
    <property type="component" value="Unassembled WGS sequence"/>
</dbReference>
<dbReference type="InterPro" id="IPR012796">
    <property type="entry name" value="Lysidine-tRNA-synth_C"/>
</dbReference>
<dbReference type="CDD" id="cd01992">
    <property type="entry name" value="TilS_N"/>
    <property type="match status" value="1"/>
</dbReference>
<comment type="domain">
    <text evidence="8">The N-terminal region contains the highly conserved SGGXDS motif, predicted to be a P-loop motif involved in ATP binding.</text>
</comment>
<dbReference type="Pfam" id="PF01171">
    <property type="entry name" value="ATP_bind_3"/>
    <property type="match status" value="1"/>
</dbReference>
<accession>A0A328VM35</accession>
<dbReference type="InterPro" id="IPR014729">
    <property type="entry name" value="Rossmann-like_a/b/a_fold"/>
</dbReference>
<evidence type="ECO:0000256" key="2">
    <source>
        <dbReference type="ARBA" id="ARBA00022490"/>
    </source>
</evidence>
<dbReference type="NCBIfam" id="TIGR02433">
    <property type="entry name" value="lysidine_TilS_C"/>
    <property type="match status" value="1"/>
</dbReference>
<organism evidence="10 11">
    <name type="scientific">Thermogemmatispora tikiterensis</name>
    <dbReference type="NCBI Taxonomy" id="1825093"/>
    <lineage>
        <taxon>Bacteria</taxon>
        <taxon>Bacillati</taxon>
        <taxon>Chloroflexota</taxon>
        <taxon>Ktedonobacteria</taxon>
        <taxon>Thermogemmatisporales</taxon>
        <taxon>Thermogemmatisporaceae</taxon>
        <taxon>Thermogemmatispora</taxon>
    </lineage>
</organism>
<dbReference type="InterPro" id="IPR012795">
    <property type="entry name" value="tRNA_Ile_lys_synt_N"/>
</dbReference>